<dbReference type="PROSITE" id="PS51257">
    <property type="entry name" value="PROKAR_LIPOPROTEIN"/>
    <property type="match status" value="1"/>
</dbReference>
<sequence length="474" mass="50704">MKVSAMRTGNWLKIGGRSLAVVGMVSWVSGCAPLLDQDFWDEATSFTDENYTANGLQQLATGDYASAEKFFDEALRKNPQDGHALLWRSVMYQNTNRADRARDGYDTLIAMNPPGTVLMTTANGTQPRPLRDAAEFNLMRLQRGLPGSLSINDQIATAPAGLGTANQSVMAPSNAMVAPPMVASSQPRARSADMPAGAALSTGDEAIAKRFAILRDLQAAGLVTPEEFSARRSANLGALLPMSQSAPAAFLDNPPPDSTQIEQRLNQLNRALQIGAITVQEHVNERTAILDALLPAQPRQRATPPPAPQGLMDAARQIARIEDFSQMKLVTPDEFKRERDAIEAAIVEPAKANVTTLSAGEPVRRVATGESRAVQSGGEMAAAPTMGTANPVAATAGGKSLHLASYRNQAQAERGWQILTQRYAELAPLQHGVTQANIPGKGTYFRLMATGLSDSSASSICAELKRRGQFCEVK</sequence>
<dbReference type="Gene3D" id="1.25.40.10">
    <property type="entry name" value="Tetratricopeptide repeat domain"/>
    <property type="match status" value="1"/>
</dbReference>
<evidence type="ECO:0000313" key="3">
    <source>
        <dbReference type="EMBL" id="AJD51737.1"/>
    </source>
</evidence>
<dbReference type="InterPro" id="IPR007730">
    <property type="entry name" value="SPOR-like_dom"/>
</dbReference>
<dbReference type="GO" id="GO:0042834">
    <property type="term" value="F:peptidoglycan binding"/>
    <property type="evidence" value="ECO:0007669"/>
    <property type="project" value="InterPro"/>
</dbReference>
<accession>A0AB72UCB0</accession>
<dbReference type="Pfam" id="PF14559">
    <property type="entry name" value="TPR_19"/>
    <property type="match status" value="1"/>
</dbReference>
<organism evidence="3 4">
    <name type="scientific">Thalassospira xiamenensis M-5 = DSM 17429</name>
    <dbReference type="NCBI Taxonomy" id="1123366"/>
    <lineage>
        <taxon>Bacteria</taxon>
        <taxon>Pseudomonadati</taxon>
        <taxon>Pseudomonadota</taxon>
        <taxon>Alphaproteobacteria</taxon>
        <taxon>Rhodospirillales</taxon>
        <taxon>Thalassospiraceae</taxon>
        <taxon>Thalassospira</taxon>
    </lineage>
</organism>
<feature type="repeat" description="TPR" evidence="1">
    <location>
        <begin position="48"/>
        <end position="81"/>
    </location>
</feature>
<dbReference type="PROSITE" id="PS50005">
    <property type="entry name" value="TPR"/>
    <property type="match status" value="1"/>
</dbReference>
<dbReference type="GeneID" id="31927296"/>
<reference evidence="3 4" key="1">
    <citation type="journal article" date="2012" name="J. Bacteriol.">
        <title>Genome sequence of Thalassospira xiamenensis type strain M-5.</title>
        <authorList>
            <person name="Lai Q."/>
            <person name="Shao Z."/>
        </authorList>
    </citation>
    <scope>NUCLEOTIDE SEQUENCE [LARGE SCALE GENOMIC DNA]</scope>
    <source>
        <strain evidence="3 4">M-5</strain>
    </source>
</reference>
<evidence type="ECO:0000313" key="4">
    <source>
        <dbReference type="Proteomes" id="UP000007127"/>
    </source>
</evidence>
<dbReference type="AlphaFoldDB" id="A0AB72UCB0"/>
<dbReference type="InterPro" id="IPR019734">
    <property type="entry name" value="TPR_rpt"/>
</dbReference>
<dbReference type="InterPro" id="IPR011990">
    <property type="entry name" value="TPR-like_helical_dom_sf"/>
</dbReference>
<keyword evidence="1" id="KW-0802">TPR repeat</keyword>
<name>A0AB72UCB0_9PROT</name>
<proteinExistence type="predicted"/>
<dbReference type="PROSITE" id="PS51724">
    <property type="entry name" value="SPOR"/>
    <property type="match status" value="1"/>
</dbReference>
<feature type="domain" description="SPOR" evidence="2">
    <location>
        <begin position="393"/>
        <end position="474"/>
    </location>
</feature>
<dbReference type="SUPFAM" id="SSF48452">
    <property type="entry name" value="TPR-like"/>
    <property type="match status" value="1"/>
</dbReference>
<dbReference type="RefSeq" id="WP_007091606.1">
    <property type="nucleotide sequence ID" value="NZ_CP004388.1"/>
</dbReference>
<dbReference type="EMBL" id="CP004388">
    <property type="protein sequence ID" value="AJD51737.1"/>
    <property type="molecule type" value="Genomic_DNA"/>
</dbReference>
<gene>
    <name evidence="3" type="ORF">TH3_08095</name>
</gene>
<evidence type="ECO:0000259" key="2">
    <source>
        <dbReference type="PROSITE" id="PS51724"/>
    </source>
</evidence>
<dbReference type="KEGG" id="txi:TH3_08095"/>
<protein>
    <recommendedName>
        <fullName evidence="2">SPOR domain-containing protein</fullName>
    </recommendedName>
</protein>
<evidence type="ECO:0000256" key="1">
    <source>
        <dbReference type="PROSITE-ProRule" id="PRU00339"/>
    </source>
</evidence>
<dbReference type="Proteomes" id="UP000007127">
    <property type="component" value="Chromosome"/>
</dbReference>